<dbReference type="PANTHER" id="PTHR36920">
    <property type="match status" value="1"/>
</dbReference>
<comment type="similarity">
    <text evidence="1">Belongs to the OmpW/AlkL family.</text>
</comment>
<keyword evidence="4" id="KW-1185">Reference proteome</keyword>
<evidence type="ECO:0000313" key="3">
    <source>
        <dbReference type="EMBL" id="MFC3615260.1"/>
    </source>
</evidence>
<keyword evidence="2" id="KW-0732">Signal</keyword>
<dbReference type="PANTHER" id="PTHR36920:SF1">
    <property type="entry name" value="OUTER MEMBRANE PROTEIN W"/>
    <property type="match status" value="1"/>
</dbReference>
<feature type="chain" id="PRO_5045141051" evidence="2">
    <location>
        <begin position="24"/>
        <end position="200"/>
    </location>
</feature>
<evidence type="ECO:0000313" key="4">
    <source>
        <dbReference type="Proteomes" id="UP001595629"/>
    </source>
</evidence>
<gene>
    <name evidence="3" type="ORF">ACFORG_15965</name>
</gene>
<dbReference type="Gene3D" id="2.40.160.20">
    <property type="match status" value="1"/>
</dbReference>
<evidence type="ECO:0000256" key="2">
    <source>
        <dbReference type="SAM" id="SignalP"/>
    </source>
</evidence>
<comment type="caution">
    <text evidence="3">The sequence shown here is derived from an EMBL/GenBank/DDBJ whole genome shotgun (WGS) entry which is preliminary data.</text>
</comment>
<name>A0ABV7TK19_9RHOB</name>
<protein>
    <submittedName>
        <fullName evidence="3">OmpW family protein</fullName>
    </submittedName>
</protein>
<evidence type="ECO:0000256" key="1">
    <source>
        <dbReference type="ARBA" id="ARBA00009330"/>
    </source>
</evidence>
<dbReference type="InterPro" id="IPR005618">
    <property type="entry name" value="OMPW"/>
</dbReference>
<organism evidence="3 4">
    <name type="scientific">Lutimaribacter marinistellae</name>
    <dbReference type="NCBI Taxonomy" id="1820329"/>
    <lineage>
        <taxon>Bacteria</taxon>
        <taxon>Pseudomonadati</taxon>
        <taxon>Pseudomonadota</taxon>
        <taxon>Alphaproteobacteria</taxon>
        <taxon>Rhodobacterales</taxon>
        <taxon>Roseobacteraceae</taxon>
        <taxon>Lutimaribacter</taxon>
    </lineage>
</organism>
<dbReference type="Proteomes" id="UP001595629">
    <property type="component" value="Unassembled WGS sequence"/>
</dbReference>
<dbReference type="RefSeq" id="WP_386736514.1">
    <property type="nucleotide sequence ID" value="NZ_JBHRXI010000016.1"/>
</dbReference>
<sequence length="200" mass="21231">MTRLSAALALTTALVAVSGPALAQSQGDMTVGIGLGYLTPKSNNGTLAGASVTIDDDTRPIFTFEYFIRDNLGIEILAATPFSHDISLNGTVAASTKHLPPTLSLNYHFANQSAWTPYVGLGVNYTTFFEESTALGNLELKDSWGVSVQAGLDYAVSDQGAVRLNVRWFDIDTDATLNGAAIGTAEIDPVLIGLSYVHRF</sequence>
<accession>A0ABV7TK19</accession>
<reference evidence="4" key="1">
    <citation type="journal article" date="2019" name="Int. J. Syst. Evol. Microbiol.">
        <title>The Global Catalogue of Microorganisms (GCM) 10K type strain sequencing project: providing services to taxonomists for standard genome sequencing and annotation.</title>
        <authorList>
            <consortium name="The Broad Institute Genomics Platform"/>
            <consortium name="The Broad Institute Genome Sequencing Center for Infectious Disease"/>
            <person name="Wu L."/>
            <person name="Ma J."/>
        </authorList>
    </citation>
    <scope>NUCLEOTIDE SEQUENCE [LARGE SCALE GENOMIC DNA]</scope>
    <source>
        <strain evidence="4">KCTC 42911</strain>
    </source>
</reference>
<dbReference type="EMBL" id="JBHRXI010000016">
    <property type="protein sequence ID" value="MFC3615260.1"/>
    <property type="molecule type" value="Genomic_DNA"/>
</dbReference>
<dbReference type="Pfam" id="PF03922">
    <property type="entry name" value="OmpW"/>
    <property type="match status" value="1"/>
</dbReference>
<feature type="signal peptide" evidence="2">
    <location>
        <begin position="1"/>
        <end position="23"/>
    </location>
</feature>
<dbReference type="SUPFAM" id="SSF56925">
    <property type="entry name" value="OMPA-like"/>
    <property type="match status" value="1"/>
</dbReference>
<proteinExistence type="inferred from homology"/>
<dbReference type="InterPro" id="IPR011250">
    <property type="entry name" value="OMP/PagP_B-barrel"/>
</dbReference>